<dbReference type="EMBL" id="ML994673">
    <property type="protein sequence ID" value="KAF2178691.1"/>
    <property type="molecule type" value="Genomic_DNA"/>
</dbReference>
<sequence>MDLQAIREARLRRLGQSPESKPNSDSASSDLPPSPFAGPTGPAATPVPNFNAKHRNIELDRFRANWYKEIDAKERIKSATDGAIASKKSERERSFVRNGSLQLSEGEILVKERLAEVRKREFEERQLQKAEDDLIRFHDEIQPWLQDSARCVPSTDPDEQHHSKSLEGVKLADALLEKTTEAMRIDELVLSMFEHLSALDLIRTSLVNQKWSNIAKEFLTKNPTFQRFCSIPTCADLLAHMDVPDNPNPSHLQPSITDTAVEDMVAWTCVTNPADSKLRGDATRTSCTICSKIRSYLIRLLYARPHPGRATIIPGLALTAGTQYAQPPNVDRASINDALTFNPLLHRILASGSFILEKHNLIYVRPIPGRPPQLLKPKARDPDASWRNLYLTYPPCKEVHISGFDAFHWQGADLHSKNHTHYLTLQNPHGLRAGYVFNHMEELVDTVVRNWIRSKDKEYGRECGLIKEKKLEELGMTLPSQPRMLIRVGLRRGGW</sequence>
<name>A0A6A6DGQ7_9PEZI</name>
<dbReference type="SUPFAM" id="SSF81383">
    <property type="entry name" value="F-box domain"/>
    <property type="match status" value="1"/>
</dbReference>
<evidence type="ECO:0000313" key="3">
    <source>
        <dbReference type="Proteomes" id="UP000800200"/>
    </source>
</evidence>
<evidence type="ECO:0008006" key="4">
    <source>
        <dbReference type="Google" id="ProtNLM"/>
    </source>
</evidence>
<dbReference type="OrthoDB" id="10369088at2759"/>
<evidence type="ECO:0000256" key="1">
    <source>
        <dbReference type="SAM" id="MobiDB-lite"/>
    </source>
</evidence>
<dbReference type="InterPro" id="IPR036047">
    <property type="entry name" value="F-box-like_dom_sf"/>
</dbReference>
<feature type="region of interest" description="Disordered" evidence="1">
    <location>
        <begin position="1"/>
        <end position="50"/>
    </location>
</feature>
<reference evidence="2" key="1">
    <citation type="journal article" date="2020" name="Stud. Mycol.">
        <title>101 Dothideomycetes genomes: a test case for predicting lifestyles and emergence of pathogens.</title>
        <authorList>
            <person name="Haridas S."/>
            <person name="Albert R."/>
            <person name="Binder M."/>
            <person name="Bloem J."/>
            <person name="Labutti K."/>
            <person name="Salamov A."/>
            <person name="Andreopoulos B."/>
            <person name="Baker S."/>
            <person name="Barry K."/>
            <person name="Bills G."/>
            <person name="Bluhm B."/>
            <person name="Cannon C."/>
            <person name="Castanera R."/>
            <person name="Culley D."/>
            <person name="Daum C."/>
            <person name="Ezra D."/>
            <person name="Gonzalez J."/>
            <person name="Henrissat B."/>
            <person name="Kuo A."/>
            <person name="Liang C."/>
            <person name="Lipzen A."/>
            <person name="Lutzoni F."/>
            <person name="Magnuson J."/>
            <person name="Mondo S."/>
            <person name="Nolan M."/>
            <person name="Ohm R."/>
            <person name="Pangilinan J."/>
            <person name="Park H.-J."/>
            <person name="Ramirez L."/>
            <person name="Alfaro M."/>
            <person name="Sun H."/>
            <person name="Tritt A."/>
            <person name="Yoshinaga Y."/>
            <person name="Zwiers L.-H."/>
            <person name="Turgeon B."/>
            <person name="Goodwin S."/>
            <person name="Spatafora J."/>
            <person name="Crous P."/>
            <person name="Grigoriev I."/>
        </authorList>
    </citation>
    <scope>NUCLEOTIDE SEQUENCE</scope>
    <source>
        <strain evidence="2">CBS 207.26</strain>
    </source>
</reference>
<gene>
    <name evidence="2" type="ORF">K469DRAFT_754317</name>
</gene>
<keyword evidence="3" id="KW-1185">Reference proteome</keyword>
<feature type="compositionally biased region" description="Low complexity" evidence="1">
    <location>
        <begin position="23"/>
        <end position="48"/>
    </location>
</feature>
<dbReference type="Proteomes" id="UP000800200">
    <property type="component" value="Unassembled WGS sequence"/>
</dbReference>
<accession>A0A6A6DGQ7</accession>
<protein>
    <recommendedName>
        <fullName evidence="4">F-box domain-containing protein</fullName>
    </recommendedName>
</protein>
<proteinExistence type="predicted"/>
<dbReference type="CDD" id="cd09917">
    <property type="entry name" value="F-box_SF"/>
    <property type="match status" value="1"/>
</dbReference>
<dbReference type="AlphaFoldDB" id="A0A6A6DGQ7"/>
<evidence type="ECO:0000313" key="2">
    <source>
        <dbReference type="EMBL" id="KAF2178691.1"/>
    </source>
</evidence>
<organism evidence="2 3">
    <name type="scientific">Zopfia rhizophila CBS 207.26</name>
    <dbReference type="NCBI Taxonomy" id="1314779"/>
    <lineage>
        <taxon>Eukaryota</taxon>
        <taxon>Fungi</taxon>
        <taxon>Dikarya</taxon>
        <taxon>Ascomycota</taxon>
        <taxon>Pezizomycotina</taxon>
        <taxon>Dothideomycetes</taxon>
        <taxon>Dothideomycetes incertae sedis</taxon>
        <taxon>Zopfiaceae</taxon>
        <taxon>Zopfia</taxon>
    </lineage>
</organism>
<feature type="compositionally biased region" description="Basic and acidic residues" evidence="1">
    <location>
        <begin position="1"/>
        <end position="11"/>
    </location>
</feature>